<evidence type="ECO:0000259" key="1">
    <source>
        <dbReference type="Pfam" id="PF13354"/>
    </source>
</evidence>
<reference evidence="2" key="2">
    <citation type="submission" date="2020-09" db="EMBL/GenBank/DDBJ databases">
        <authorList>
            <person name="Sun Q."/>
            <person name="Ohkuma M."/>
        </authorList>
    </citation>
    <scope>NUCLEOTIDE SEQUENCE</scope>
    <source>
        <strain evidence="2">JCM 14371</strain>
    </source>
</reference>
<feature type="domain" description="Beta-lactamase class A catalytic" evidence="1">
    <location>
        <begin position="94"/>
        <end position="345"/>
    </location>
</feature>
<gene>
    <name evidence="2" type="ORF">GCM10008939_22310</name>
</gene>
<dbReference type="Proteomes" id="UP000635726">
    <property type="component" value="Unassembled WGS sequence"/>
</dbReference>
<sequence>MRVTVFFWQSGASMSKPSFLSVLLTAPVLLGLLTFVPARAVPAPAGYARTCGEVPSAQEVTTPLPRGVTGRVDFFAARYDPATGAVTRAVRYGRPDALHPMASSFKPLLVHAVWADIDAGRFTPGTLVTSTPGTRSLGAFPAGRNTLAHLTDIAINGSNNTAADLLLLTYGPERLAREVHAVSPCTSVLVTTKGWWAAQAGLAPDVLGPDAVRGAARYGAMPFEARVGVAGALIRAGQRSSAQAVEAGIDRVFRSRTYSPAMELDLQNTTTPAAYTALVRDTLSGAGLSAASASAVRKIFGTGCCRPEHPRLRATYWGAKGGITWRVLNLTGYVELPDGTQLAYVFMNDLSDTADAGALRASVPGVLPWIETQLLRLSAP</sequence>
<keyword evidence="3" id="KW-1185">Reference proteome</keyword>
<proteinExistence type="predicted"/>
<accession>A0A917PHH2</accession>
<name>A0A917PHH2_9DEIO</name>
<dbReference type="GO" id="GO:0008800">
    <property type="term" value="F:beta-lactamase activity"/>
    <property type="evidence" value="ECO:0007669"/>
    <property type="project" value="InterPro"/>
</dbReference>
<dbReference type="AlphaFoldDB" id="A0A917PHH2"/>
<dbReference type="PANTHER" id="PTHR35333:SF4">
    <property type="entry name" value="SLR0121 PROTEIN"/>
    <property type="match status" value="1"/>
</dbReference>
<dbReference type="GO" id="GO:0046677">
    <property type="term" value="P:response to antibiotic"/>
    <property type="evidence" value="ECO:0007669"/>
    <property type="project" value="InterPro"/>
</dbReference>
<dbReference type="InterPro" id="IPR000871">
    <property type="entry name" value="Beta-lactam_class-A"/>
</dbReference>
<protein>
    <recommendedName>
        <fullName evidence="1">Beta-lactamase class A catalytic domain-containing protein</fullName>
    </recommendedName>
</protein>
<evidence type="ECO:0000313" key="2">
    <source>
        <dbReference type="EMBL" id="GGJ77831.1"/>
    </source>
</evidence>
<dbReference type="SUPFAM" id="SSF56601">
    <property type="entry name" value="beta-lactamase/transpeptidase-like"/>
    <property type="match status" value="1"/>
</dbReference>
<evidence type="ECO:0000313" key="3">
    <source>
        <dbReference type="Proteomes" id="UP000635726"/>
    </source>
</evidence>
<dbReference type="Gene3D" id="3.40.710.10">
    <property type="entry name" value="DD-peptidase/beta-lactamase superfamily"/>
    <property type="match status" value="1"/>
</dbReference>
<comment type="caution">
    <text evidence="2">The sequence shown here is derived from an EMBL/GenBank/DDBJ whole genome shotgun (WGS) entry which is preliminary data.</text>
</comment>
<dbReference type="InterPro" id="IPR012338">
    <property type="entry name" value="Beta-lactam/transpept-like"/>
</dbReference>
<dbReference type="GO" id="GO:0030655">
    <property type="term" value="P:beta-lactam antibiotic catabolic process"/>
    <property type="evidence" value="ECO:0007669"/>
    <property type="project" value="InterPro"/>
</dbReference>
<reference evidence="2" key="1">
    <citation type="journal article" date="2014" name="Int. J. Syst. Evol. Microbiol.">
        <title>Complete genome sequence of Corynebacterium casei LMG S-19264T (=DSM 44701T), isolated from a smear-ripened cheese.</title>
        <authorList>
            <consortium name="US DOE Joint Genome Institute (JGI-PGF)"/>
            <person name="Walter F."/>
            <person name="Albersmeier A."/>
            <person name="Kalinowski J."/>
            <person name="Ruckert C."/>
        </authorList>
    </citation>
    <scope>NUCLEOTIDE SEQUENCE</scope>
    <source>
        <strain evidence="2">JCM 14371</strain>
    </source>
</reference>
<dbReference type="Pfam" id="PF13354">
    <property type="entry name" value="Beta-lactamase2"/>
    <property type="match status" value="1"/>
</dbReference>
<dbReference type="EMBL" id="BMOE01000007">
    <property type="protein sequence ID" value="GGJ77831.1"/>
    <property type="molecule type" value="Genomic_DNA"/>
</dbReference>
<organism evidence="2 3">
    <name type="scientific">Deinococcus aquiradiocola</name>
    <dbReference type="NCBI Taxonomy" id="393059"/>
    <lineage>
        <taxon>Bacteria</taxon>
        <taxon>Thermotogati</taxon>
        <taxon>Deinococcota</taxon>
        <taxon>Deinococci</taxon>
        <taxon>Deinococcales</taxon>
        <taxon>Deinococcaceae</taxon>
        <taxon>Deinococcus</taxon>
    </lineage>
</organism>
<dbReference type="InterPro" id="IPR045155">
    <property type="entry name" value="Beta-lactam_cat"/>
</dbReference>
<dbReference type="PANTHER" id="PTHR35333">
    <property type="entry name" value="BETA-LACTAMASE"/>
    <property type="match status" value="1"/>
</dbReference>